<dbReference type="PANTHER" id="PTHR43174">
    <property type="entry name" value="UDP-N-ACETYLGLUCOSAMINE 2-EPIMERASE"/>
    <property type="match status" value="1"/>
</dbReference>
<evidence type="ECO:0000256" key="4">
    <source>
        <dbReference type="RuleBase" id="RU003513"/>
    </source>
</evidence>
<keyword evidence="7" id="KW-1185">Reference proteome</keyword>
<evidence type="ECO:0000256" key="2">
    <source>
        <dbReference type="ARBA" id="ARBA00038209"/>
    </source>
</evidence>
<evidence type="ECO:0000313" key="7">
    <source>
        <dbReference type="Proteomes" id="UP001296706"/>
    </source>
</evidence>
<gene>
    <name evidence="6" type="ORF">HF577_32320</name>
</gene>
<protein>
    <recommendedName>
        <fullName evidence="3">UDP-N-acetylglucosamine 2-epimerase (non-hydrolyzing)</fullName>
        <ecNumber evidence="3">5.1.3.14</ecNumber>
    </recommendedName>
</protein>
<dbReference type="EMBL" id="JAAXKY010000169">
    <property type="protein sequence ID" value="NMH81762.1"/>
    <property type="molecule type" value="Genomic_DNA"/>
</dbReference>
<evidence type="ECO:0000256" key="3">
    <source>
        <dbReference type="ARBA" id="ARBA00038858"/>
    </source>
</evidence>
<comment type="similarity">
    <text evidence="2 4">Belongs to the UDP-N-acetylglucosamine 2-epimerase family.</text>
</comment>
<dbReference type="InterPro" id="IPR029767">
    <property type="entry name" value="WecB-like"/>
</dbReference>
<dbReference type="Gene3D" id="3.40.50.2000">
    <property type="entry name" value="Glycogen Phosphorylase B"/>
    <property type="match status" value="2"/>
</dbReference>
<evidence type="ECO:0000256" key="1">
    <source>
        <dbReference type="ARBA" id="ARBA00023235"/>
    </source>
</evidence>
<evidence type="ECO:0000259" key="5">
    <source>
        <dbReference type="Pfam" id="PF02350"/>
    </source>
</evidence>
<name>A0ABX1RN00_9PSEU</name>
<dbReference type="PANTHER" id="PTHR43174:SF2">
    <property type="entry name" value="UDP-N-ACETYLGLUCOSAMINE 2-EPIMERASE"/>
    <property type="match status" value="1"/>
</dbReference>
<dbReference type="Pfam" id="PF02350">
    <property type="entry name" value="Epimerase_2"/>
    <property type="match status" value="1"/>
</dbReference>
<dbReference type="SUPFAM" id="SSF53756">
    <property type="entry name" value="UDP-Glycosyltransferase/glycogen phosphorylase"/>
    <property type="match status" value="1"/>
</dbReference>
<proteinExistence type="inferred from homology"/>
<reference evidence="6 7" key="1">
    <citation type="submission" date="2020-04" db="EMBL/GenBank/DDBJ databases">
        <authorList>
            <person name="Klaysubun C."/>
            <person name="Duangmal K."/>
            <person name="Lipun K."/>
        </authorList>
    </citation>
    <scope>NUCLEOTIDE SEQUENCE [LARGE SCALE GENOMIC DNA]</scope>
    <source>
        <strain evidence="6 7">JCM 11839</strain>
    </source>
</reference>
<accession>A0ABX1RN00</accession>
<dbReference type="RefSeq" id="WP_169399791.1">
    <property type="nucleotide sequence ID" value="NZ_BAAAJH010000006.1"/>
</dbReference>
<sequence>MTELDQPLGSLPAQDHDHDVLLIAGSRPEVARLAPVATAFAESDRIRALTVATGPDPMAVHEAFESLGVPADVTQLLREPPGPHPAAIASLLMTRLDELLVDLDPSAVMVYGGGMTAVVAAQVAFWRQIPVVHLQAGVAGDDLLCPFPQEANRRVIGQLASLFLTTTGDAALGSPVGPNAISVGDTLAANPRPADLRFARLLRRVRSGGPQMVLVGLDRPDSLGVLASLPDLLDREPDIEIVVYGELASHGAAYPLLGHPRATVVRNLPLAELVWLIAASAVLVSDDPELVTDAPGLGTPAVLVDGPHIPEPGDSIRSILSPAVMTNVRQIIRAAPKPASPPSDGLEAARVEQAVAWMFGLCPSPVLSPTFPTSMTDPATNTEV</sequence>
<organism evidence="6 7">
    <name type="scientific">Pseudonocardia xinjiangensis</name>
    <dbReference type="NCBI Taxonomy" id="75289"/>
    <lineage>
        <taxon>Bacteria</taxon>
        <taxon>Bacillati</taxon>
        <taxon>Actinomycetota</taxon>
        <taxon>Actinomycetes</taxon>
        <taxon>Pseudonocardiales</taxon>
        <taxon>Pseudonocardiaceae</taxon>
        <taxon>Pseudonocardia</taxon>
    </lineage>
</organism>
<dbReference type="Proteomes" id="UP001296706">
    <property type="component" value="Unassembled WGS sequence"/>
</dbReference>
<keyword evidence="1 4" id="KW-0413">Isomerase</keyword>
<dbReference type="EC" id="5.1.3.14" evidence="3"/>
<comment type="caution">
    <text evidence="6">The sequence shown here is derived from an EMBL/GenBank/DDBJ whole genome shotgun (WGS) entry which is preliminary data.</text>
</comment>
<feature type="domain" description="UDP-N-acetylglucosamine 2-epimerase" evidence="5">
    <location>
        <begin position="42"/>
        <end position="304"/>
    </location>
</feature>
<evidence type="ECO:0000313" key="6">
    <source>
        <dbReference type="EMBL" id="NMH81762.1"/>
    </source>
</evidence>
<dbReference type="InterPro" id="IPR003331">
    <property type="entry name" value="UDP_GlcNAc_Epimerase_2_dom"/>
</dbReference>